<dbReference type="EMBL" id="JAASRN010000001">
    <property type="protein sequence ID" value="NIK73433.1"/>
    <property type="molecule type" value="Genomic_DNA"/>
</dbReference>
<sequence>MKAYLLSFALGMPFLAAAQQFQSKTIKIETDEYKGEVSVCVDCAGIKPEPSKEYFWLEGNVVQSGVGMLKGKPLHGEAKLYTEGLEGEKQLIMEGHFFAGLKDGIVKNYVFGELDTEEHYEKGELKRINYYFPGKEGVDKRVEYLGREGQQWKVLFTFFSTRTQIQAEGYRKPVGESFNEFFHGAYKKILTDSTGKSYTKEEGRYDMNRRVGEWKEYYPNNNAYCVRIYDYDLLKKETFFTASGQPFSGVIEDRNASLSRVYARIEVKDGSRNGKTEDSYRSGNPSRTLVFAQGTLKEGGEALESFLAQNPVQKEKQLSFQCDQRGGGLYVDKIQYTPKGALVYFHYQNITLHNGAIVYTPPPGAKNAFTAYDIASAAQFPVKKVFGIPTEPAYVPLAYGEMIPFVLYFEGLKETHRFISLIEGDPENPYIIDDNGNTTYNWGCYELSIR</sequence>
<keyword evidence="3" id="KW-1185">Reference proteome</keyword>
<accession>A0A846MPF0</accession>
<comment type="caution">
    <text evidence="2">The sequence shown here is derived from an EMBL/GenBank/DDBJ whole genome shotgun (WGS) entry which is preliminary data.</text>
</comment>
<protein>
    <submittedName>
        <fullName evidence="2">Antitoxin component YwqK of YwqJK toxin-antitoxin module</fullName>
    </submittedName>
</protein>
<evidence type="ECO:0000313" key="2">
    <source>
        <dbReference type="EMBL" id="NIK73433.1"/>
    </source>
</evidence>
<dbReference type="SUPFAM" id="SSF82185">
    <property type="entry name" value="Histone H3 K4-specific methyltransferase SET7/9 N-terminal domain"/>
    <property type="match status" value="1"/>
</dbReference>
<feature type="signal peptide" evidence="1">
    <location>
        <begin position="1"/>
        <end position="18"/>
    </location>
</feature>
<keyword evidence="1" id="KW-0732">Signal</keyword>
<evidence type="ECO:0000256" key="1">
    <source>
        <dbReference type="SAM" id="SignalP"/>
    </source>
</evidence>
<gene>
    <name evidence="2" type="ORF">FHS56_000919</name>
</gene>
<reference evidence="2 3" key="1">
    <citation type="submission" date="2020-03" db="EMBL/GenBank/DDBJ databases">
        <title>Genomic Encyclopedia of Type Strains, Phase IV (KMG-IV): sequencing the most valuable type-strain genomes for metagenomic binning, comparative biology and taxonomic classification.</title>
        <authorList>
            <person name="Goeker M."/>
        </authorList>
    </citation>
    <scope>NUCLEOTIDE SEQUENCE [LARGE SCALE GENOMIC DNA]</scope>
    <source>
        <strain evidence="2 3">DSM 5718</strain>
    </source>
</reference>
<name>A0A846MPF0_9BACT</name>
<feature type="chain" id="PRO_5032848226" evidence="1">
    <location>
        <begin position="19"/>
        <end position="450"/>
    </location>
</feature>
<evidence type="ECO:0000313" key="3">
    <source>
        <dbReference type="Proteomes" id="UP000537126"/>
    </source>
</evidence>
<organism evidence="2 3">
    <name type="scientific">Thermonema lapsum</name>
    <dbReference type="NCBI Taxonomy" id="28195"/>
    <lineage>
        <taxon>Bacteria</taxon>
        <taxon>Pseudomonadati</taxon>
        <taxon>Bacteroidota</taxon>
        <taxon>Cytophagia</taxon>
        <taxon>Cytophagales</taxon>
        <taxon>Thermonemataceae</taxon>
        <taxon>Thermonema</taxon>
    </lineage>
</organism>
<dbReference type="RefSeq" id="WP_166918672.1">
    <property type="nucleotide sequence ID" value="NZ_JAASRN010000001.1"/>
</dbReference>
<dbReference type="AlphaFoldDB" id="A0A846MPF0"/>
<dbReference type="Proteomes" id="UP000537126">
    <property type="component" value="Unassembled WGS sequence"/>
</dbReference>
<proteinExistence type="predicted"/>